<dbReference type="AlphaFoldDB" id="A0A378IEP2"/>
<gene>
    <name evidence="1" type="ORF">Lcin_0800</name>
    <name evidence="2" type="ORF">NCTC12438_00248</name>
</gene>
<evidence type="ECO:0000313" key="2">
    <source>
        <dbReference type="EMBL" id="STX33677.1"/>
    </source>
</evidence>
<evidence type="ECO:0000313" key="3">
    <source>
        <dbReference type="Proteomes" id="UP000054854"/>
    </source>
</evidence>
<evidence type="ECO:0000313" key="1">
    <source>
        <dbReference type="EMBL" id="KTC92021.1"/>
    </source>
</evidence>
<reference evidence="1 3" key="1">
    <citation type="submission" date="2015-11" db="EMBL/GenBank/DDBJ databases">
        <title>Genomic analysis of 38 Legionella species identifies large and diverse effector repertoires.</title>
        <authorList>
            <person name="Burstein D."/>
            <person name="Amaro F."/>
            <person name="Zusman T."/>
            <person name="Lifshitz Z."/>
            <person name="Cohen O."/>
            <person name="Gilbert J.A."/>
            <person name="Pupko T."/>
            <person name="Shuman H.A."/>
            <person name="Segal G."/>
        </authorList>
    </citation>
    <scope>NUCLEOTIDE SEQUENCE [LARGE SCALE GENOMIC DNA]</scope>
    <source>
        <strain evidence="1 3">CDC#72-OH-14</strain>
    </source>
</reference>
<name>A0A378IEP2_9GAMM</name>
<dbReference type="EMBL" id="UGNX01000001">
    <property type="protein sequence ID" value="STX33677.1"/>
    <property type="molecule type" value="Genomic_DNA"/>
</dbReference>
<accession>A0A378IEP2</accession>
<organism evidence="2 4">
    <name type="scientific">Legionella cincinnatiensis</name>
    <dbReference type="NCBI Taxonomy" id="28085"/>
    <lineage>
        <taxon>Bacteria</taxon>
        <taxon>Pseudomonadati</taxon>
        <taxon>Pseudomonadota</taxon>
        <taxon>Gammaproteobacteria</taxon>
        <taxon>Legionellales</taxon>
        <taxon>Legionellaceae</taxon>
        <taxon>Legionella</taxon>
    </lineage>
</organism>
<evidence type="ECO:0000313" key="4">
    <source>
        <dbReference type="Proteomes" id="UP000255316"/>
    </source>
</evidence>
<dbReference type="EMBL" id="LNXX01000007">
    <property type="protein sequence ID" value="KTC92021.1"/>
    <property type="molecule type" value="Genomic_DNA"/>
</dbReference>
<sequence>MSTIALLDVDSTLLFNGSDLNYALLDSLLKNGIKDVYLFTNMGLEDIRNYNQDYAPLSRHVIIQTMQQMGFNVHGVITPADAGNYDNQRQLRPVGTIFNQLYTPLMEQVIKSGEPLDLQNFASNKELICNYYVNELAMKTAECIIDARLNNPAGEKVNINLPQLTLVDVLASPPKRIPVNKEQLMEELNKGTIPRNPYLIDFSEGNQKVEVMGADFPPDTANKALMMEAFLQQFASKYPNLSIAYFDDDERQLQACQLAVVHYNSTHITPVHLTTHQVSKDYNIANNSVNSYTDVIKNSQLIDKTLNQAIKDVAHHYSAALYDQMGAAKFIQRHFKDMNYQQYIELAKVAMKGNTIMFNPGGANSALHCLRVAMLLTKNDSQENEVINVCRQLMEKYNYDELKTQNVDKNLMEVYSAFMRAAVEVNPKQNKEIVRQFDALKNNIGKTNLTSHFREKFGFFLHRDTSNELSQQEIYENKNQIKK</sequence>
<reference evidence="2 4" key="2">
    <citation type="submission" date="2018-06" db="EMBL/GenBank/DDBJ databases">
        <authorList>
            <consortium name="Pathogen Informatics"/>
            <person name="Doyle S."/>
        </authorList>
    </citation>
    <scope>NUCLEOTIDE SEQUENCE [LARGE SCALE GENOMIC DNA]</scope>
    <source>
        <strain evidence="2 4">NCTC12438</strain>
    </source>
</reference>
<dbReference type="Proteomes" id="UP000255316">
    <property type="component" value="Unassembled WGS sequence"/>
</dbReference>
<dbReference type="RefSeq" id="WP_058464018.1">
    <property type="nucleotide sequence ID" value="NZ_CAAAHQ010000021.1"/>
</dbReference>
<keyword evidence="3" id="KW-1185">Reference proteome</keyword>
<protein>
    <submittedName>
        <fullName evidence="2">Uncharacterized protein</fullName>
    </submittedName>
</protein>
<dbReference type="Proteomes" id="UP000054854">
    <property type="component" value="Unassembled WGS sequence"/>
</dbReference>
<proteinExistence type="predicted"/>
<dbReference type="OrthoDB" id="5654404at2"/>